<evidence type="ECO:0000313" key="1">
    <source>
        <dbReference type="EMBL" id="KAL2461427.1"/>
    </source>
</evidence>
<organism evidence="1 2">
    <name type="scientific">Abeliophyllum distichum</name>
    <dbReference type="NCBI Taxonomy" id="126358"/>
    <lineage>
        <taxon>Eukaryota</taxon>
        <taxon>Viridiplantae</taxon>
        <taxon>Streptophyta</taxon>
        <taxon>Embryophyta</taxon>
        <taxon>Tracheophyta</taxon>
        <taxon>Spermatophyta</taxon>
        <taxon>Magnoliopsida</taxon>
        <taxon>eudicotyledons</taxon>
        <taxon>Gunneridae</taxon>
        <taxon>Pentapetalae</taxon>
        <taxon>asterids</taxon>
        <taxon>lamiids</taxon>
        <taxon>Lamiales</taxon>
        <taxon>Oleaceae</taxon>
        <taxon>Forsythieae</taxon>
        <taxon>Abeliophyllum</taxon>
    </lineage>
</organism>
<comment type="caution">
    <text evidence="1">The sequence shown here is derived from an EMBL/GenBank/DDBJ whole genome shotgun (WGS) entry which is preliminary data.</text>
</comment>
<proteinExistence type="predicted"/>
<sequence length="108" mass="12023">MVHTITFEVTALRNHPIQTMGSELLGRKCIFFIMIICMVNCSPPEDPIKCTFQNSNCTITNTYGAFPDRSICRAAKVVYPSTEEELILAVANATMSNTKMKVATRFLA</sequence>
<name>A0ABD1PC27_9LAMI</name>
<accession>A0ABD1PC27</accession>
<gene>
    <name evidence="1" type="ORF">Adt_44847</name>
</gene>
<evidence type="ECO:0000313" key="2">
    <source>
        <dbReference type="Proteomes" id="UP001604336"/>
    </source>
</evidence>
<protein>
    <submittedName>
        <fullName evidence="1">L-gulonolactone oxidase 6</fullName>
    </submittedName>
</protein>
<dbReference type="EMBL" id="JBFOLK010000014">
    <property type="protein sequence ID" value="KAL2461427.1"/>
    <property type="molecule type" value="Genomic_DNA"/>
</dbReference>
<reference evidence="2" key="1">
    <citation type="submission" date="2024-07" db="EMBL/GenBank/DDBJ databases">
        <title>Two chromosome-level genome assemblies of Korean endemic species Abeliophyllum distichum and Forsythia ovata (Oleaceae).</title>
        <authorList>
            <person name="Jang H."/>
        </authorList>
    </citation>
    <scope>NUCLEOTIDE SEQUENCE [LARGE SCALE GENOMIC DNA]</scope>
</reference>
<dbReference type="AlphaFoldDB" id="A0ABD1PC27"/>
<keyword evidence="2" id="KW-1185">Reference proteome</keyword>
<dbReference type="Proteomes" id="UP001604336">
    <property type="component" value="Unassembled WGS sequence"/>
</dbReference>